<organism evidence="3 4">
    <name type="scientific">Collybia nuda</name>
    <dbReference type="NCBI Taxonomy" id="64659"/>
    <lineage>
        <taxon>Eukaryota</taxon>
        <taxon>Fungi</taxon>
        <taxon>Dikarya</taxon>
        <taxon>Basidiomycota</taxon>
        <taxon>Agaricomycotina</taxon>
        <taxon>Agaricomycetes</taxon>
        <taxon>Agaricomycetidae</taxon>
        <taxon>Agaricales</taxon>
        <taxon>Tricholomatineae</taxon>
        <taxon>Clitocybaceae</taxon>
        <taxon>Collybia</taxon>
    </lineage>
</organism>
<dbReference type="EMBL" id="MU150433">
    <property type="protein sequence ID" value="KAF9456358.1"/>
    <property type="molecule type" value="Genomic_DNA"/>
</dbReference>
<feature type="domain" description="DUF6534" evidence="2">
    <location>
        <begin position="175"/>
        <end position="260"/>
    </location>
</feature>
<gene>
    <name evidence="3" type="ORF">BDZ94DRAFT_1327036</name>
</gene>
<keyword evidence="1" id="KW-0472">Membrane</keyword>
<sequence length="341" mass="36565">MLSNVDAALPVFNVDLDKSFGPVLVGTFLACWFYGMSVLQTILYFILFPQDQPYVRGLVLLNLVICGALIFALASGSYATLIRHFGNVAHLAILSWGSKASSFLTSIQILMVQSFFTFRIFRMSQSWIACAVAAPFVLATAAVGLSSFGRLEISSSPGSVASLKNINLATDVMMIFTDLLLAGMLSYYLRREKSNGLAATNAVITNLMRYAIGTGAFTAALALIGLIFRQVRPDTAANGCLYLLLPHTYSNAMLITINARVMLRQVWTKPSFVEMPEFRAAQGQYSGGTINNSGVTGHGSGTLGGSRDNGGIKIALSEHSLTGHNVTIIGSPSGDIESKHL</sequence>
<feature type="transmembrane region" description="Helical" evidence="1">
    <location>
        <begin position="101"/>
        <end position="121"/>
    </location>
</feature>
<dbReference type="Pfam" id="PF20152">
    <property type="entry name" value="DUF6534"/>
    <property type="match status" value="1"/>
</dbReference>
<keyword evidence="1" id="KW-1133">Transmembrane helix</keyword>
<reference evidence="3" key="1">
    <citation type="submission" date="2020-11" db="EMBL/GenBank/DDBJ databases">
        <authorList>
            <consortium name="DOE Joint Genome Institute"/>
            <person name="Ahrendt S."/>
            <person name="Riley R."/>
            <person name="Andreopoulos W."/>
            <person name="Labutti K."/>
            <person name="Pangilinan J."/>
            <person name="Ruiz-Duenas F.J."/>
            <person name="Barrasa J.M."/>
            <person name="Sanchez-Garcia M."/>
            <person name="Camarero S."/>
            <person name="Miyauchi S."/>
            <person name="Serrano A."/>
            <person name="Linde D."/>
            <person name="Babiker R."/>
            <person name="Drula E."/>
            <person name="Ayuso-Fernandez I."/>
            <person name="Pacheco R."/>
            <person name="Padilla G."/>
            <person name="Ferreira P."/>
            <person name="Barriuso J."/>
            <person name="Kellner H."/>
            <person name="Castanera R."/>
            <person name="Alfaro M."/>
            <person name="Ramirez L."/>
            <person name="Pisabarro A.G."/>
            <person name="Kuo A."/>
            <person name="Tritt A."/>
            <person name="Lipzen A."/>
            <person name="He G."/>
            <person name="Yan M."/>
            <person name="Ng V."/>
            <person name="Cullen D."/>
            <person name="Martin F."/>
            <person name="Rosso M.-N."/>
            <person name="Henrissat B."/>
            <person name="Hibbett D."/>
            <person name="Martinez A.T."/>
            <person name="Grigoriev I.V."/>
        </authorList>
    </citation>
    <scope>NUCLEOTIDE SEQUENCE</scope>
    <source>
        <strain evidence="3">CBS 247.69</strain>
    </source>
</reference>
<comment type="caution">
    <text evidence="3">The sequence shown here is derived from an EMBL/GenBank/DDBJ whole genome shotgun (WGS) entry which is preliminary data.</text>
</comment>
<dbReference type="AlphaFoldDB" id="A0A9P5XT41"/>
<dbReference type="PANTHER" id="PTHR40465:SF1">
    <property type="entry name" value="DUF6534 DOMAIN-CONTAINING PROTEIN"/>
    <property type="match status" value="1"/>
</dbReference>
<feature type="transmembrane region" description="Helical" evidence="1">
    <location>
        <begin position="128"/>
        <end position="148"/>
    </location>
</feature>
<feature type="transmembrane region" description="Helical" evidence="1">
    <location>
        <begin position="20"/>
        <end position="47"/>
    </location>
</feature>
<evidence type="ECO:0000313" key="3">
    <source>
        <dbReference type="EMBL" id="KAF9456358.1"/>
    </source>
</evidence>
<name>A0A9P5XT41_9AGAR</name>
<protein>
    <recommendedName>
        <fullName evidence="2">DUF6534 domain-containing protein</fullName>
    </recommendedName>
</protein>
<proteinExistence type="predicted"/>
<evidence type="ECO:0000256" key="1">
    <source>
        <dbReference type="SAM" id="Phobius"/>
    </source>
</evidence>
<keyword evidence="1" id="KW-0812">Transmembrane</keyword>
<feature type="transmembrane region" description="Helical" evidence="1">
    <location>
        <begin position="59"/>
        <end position="81"/>
    </location>
</feature>
<dbReference type="InterPro" id="IPR045339">
    <property type="entry name" value="DUF6534"/>
</dbReference>
<evidence type="ECO:0000313" key="4">
    <source>
        <dbReference type="Proteomes" id="UP000807353"/>
    </source>
</evidence>
<evidence type="ECO:0000259" key="2">
    <source>
        <dbReference type="Pfam" id="PF20152"/>
    </source>
</evidence>
<keyword evidence="4" id="KW-1185">Reference proteome</keyword>
<dbReference type="PANTHER" id="PTHR40465">
    <property type="entry name" value="CHROMOSOME 1, WHOLE GENOME SHOTGUN SEQUENCE"/>
    <property type="match status" value="1"/>
</dbReference>
<dbReference type="OrthoDB" id="3161836at2759"/>
<feature type="transmembrane region" description="Helical" evidence="1">
    <location>
        <begin position="210"/>
        <end position="228"/>
    </location>
</feature>
<dbReference type="Proteomes" id="UP000807353">
    <property type="component" value="Unassembled WGS sequence"/>
</dbReference>
<feature type="transmembrane region" description="Helical" evidence="1">
    <location>
        <begin position="168"/>
        <end position="189"/>
    </location>
</feature>
<accession>A0A9P5XT41</accession>